<keyword evidence="2" id="KW-1185">Reference proteome</keyword>
<sequence>MVAKIHTQPKPAEQAFPGVTVLSEWKPPMQVIFEKQIAKNNGEPVMLRATMSNGSIRNYLVSQILDGQWAVVRKDGQTQERLLNLNLVANMHFDPVSKAAKAIAAFHGVDEGEDGDAGEDED</sequence>
<evidence type="ECO:0000313" key="1">
    <source>
        <dbReference type="EMBL" id="MBS7812384.1"/>
    </source>
</evidence>
<organism evidence="1 2">
    <name type="scientific">Roseococcus pinisoli</name>
    <dbReference type="NCBI Taxonomy" id="2835040"/>
    <lineage>
        <taxon>Bacteria</taxon>
        <taxon>Pseudomonadati</taxon>
        <taxon>Pseudomonadota</taxon>
        <taxon>Alphaproteobacteria</taxon>
        <taxon>Acetobacterales</taxon>
        <taxon>Roseomonadaceae</taxon>
        <taxon>Roseococcus</taxon>
    </lineage>
</organism>
<protein>
    <submittedName>
        <fullName evidence="1">Uncharacterized protein</fullName>
    </submittedName>
</protein>
<dbReference type="RefSeq" id="WP_213671092.1">
    <property type="nucleotide sequence ID" value="NZ_JAHCDA010000003.1"/>
</dbReference>
<name>A0ABS5QFB1_9PROT</name>
<evidence type="ECO:0000313" key="2">
    <source>
        <dbReference type="Proteomes" id="UP000766336"/>
    </source>
</evidence>
<proteinExistence type="predicted"/>
<comment type="caution">
    <text evidence="1">The sequence shown here is derived from an EMBL/GenBank/DDBJ whole genome shotgun (WGS) entry which is preliminary data.</text>
</comment>
<reference evidence="1 2" key="1">
    <citation type="submission" date="2021-05" db="EMBL/GenBank/DDBJ databases">
        <title>Roseococcus sp. XZZS9, whole genome shotgun sequencing project.</title>
        <authorList>
            <person name="Zhao G."/>
            <person name="Shen L."/>
        </authorList>
    </citation>
    <scope>NUCLEOTIDE SEQUENCE [LARGE SCALE GENOMIC DNA]</scope>
    <source>
        <strain evidence="1 2">XZZS9</strain>
    </source>
</reference>
<dbReference type="Proteomes" id="UP000766336">
    <property type="component" value="Unassembled WGS sequence"/>
</dbReference>
<dbReference type="EMBL" id="JAHCDA010000003">
    <property type="protein sequence ID" value="MBS7812384.1"/>
    <property type="molecule type" value="Genomic_DNA"/>
</dbReference>
<accession>A0ABS5QFB1</accession>
<gene>
    <name evidence="1" type="ORF">KHU32_15645</name>
</gene>